<dbReference type="GeneID" id="94847209"/>
<dbReference type="OrthoDB" id="10571832at2759"/>
<evidence type="ECO:0000313" key="3">
    <source>
        <dbReference type="EMBL" id="OHS94653.1"/>
    </source>
</evidence>
<keyword evidence="4" id="KW-1185">Reference proteome</keyword>
<evidence type="ECO:0000313" key="2">
    <source>
        <dbReference type="EMBL" id="OHS94652.1"/>
    </source>
</evidence>
<comment type="caution">
    <text evidence="3">The sequence shown here is derived from an EMBL/GenBank/DDBJ whole genome shotgun (WGS) entry which is preliminary data.</text>
</comment>
<protein>
    <submittedName>
        <fullName evidence="3">Uncharacterized protein</fullName>
    </submittedName>
</protein>
<dbReference type="RefSeq" id="XP_068347789.1">
    <property type="nucleotide sequence ID" value="XM_068512505.1"/>
</dbReference>
<feature type="compositionally biased region" description="Basic and acidic residues" evidence="1">
    <location>
        <begin position="97"/>
        <end position="115"/>
    </location>
</feature>
<gene>
    <name evidence="2" type="ORF">TRFO_39210</name>
    <name evidence="3" type="ORF">TRFO_39211</name>
</gene>
<dbReference type="Proteomes" id="UP000179807">
    <property type="component" value="Unassembled WGS sequence"/>
</dbReference>
<evidence type="ECO:0000256" key="1">
    <source>
        <dbReference type="SAM" id="MobiDB-lite"/>
    </source>
</evidence>
<dbReference type="VEuPathDB" id="TrichDB:TRFO_39211"/>
<feature type="region of interest" description="Disordered" evidence="1">
    <location>
        <begin position="96"/>
        <end position="115"/>
    </location>
</feature>
<evidence type="ECO:0000313" key="4">
    <source>
        <dbReference type="Proteomes" id="UP000179807"/>
    </source>
</evidence>
<reference evidence="4" key="1">
    <citation type="submission" date="2016-10" db="EMBL/GenBank/DDBJ databases">
        <authorList>
            <person name="Benchimol M."/>
            <person name="Almeida L.G."/>
            <person name="Vasconcelos A.T."/>
            <person name="Perreira-Neves A."/>
            <person name="Rosa I.A."/>
            <person name="Tasca T."/>
            <person name="Bogo M.R."/>
            <person name="de Souza W."/>
        </authorList>
    </citation>
    <scope>NUCLEOTIDE SEQUENCE [LARGE SCALE GENOMIC DNA]</scope>
    <source>
        <strain evidence="4">K</strain>
    </source>
</reference>
<feature type="compositionally biased region" description="Polar residues" evidence="1">
    <location>
        <begin position="15"/>
        <end position="24"/>
    </location>
</feature>
<feature type="compositionally biased region" description="Basic and acidic residues" evidence="1">
    <location>
        <begin position="145"/>
        <end position="175"/>
    </location>
</feature>
<dbReference type="EMBL" id="MLAK01001303">
    <property type="protein sequence ID" value="OHS94652.1"/>
    <property type="molecule type" value="Genomic_DNA"/>
</dbReference>
<feature type="region of interest" description="Disordered" evidence="1">
    <location>
        <begin position="1"/>
        <end position="78"/>
    </location>
</feature>
<dbReference type="VEuPathDB" id="TrichDB:TRFO_39210"/>
<feature type="region of interest" description="Disordered" evidence="1">
    <location>
        <begin position="143"/>
        <end position="175"/>
    </location>
</feature>
<organism evidence="3 4">
    <name type="scientific">Tritrichomonas foetus</name>
    <dbReference type="NCBI Taxonomy" id="1144522"/>
    <lineage>
        <taxon>Eukaryota</taxon>
        <taxon>Metamonada</taxon>
        <taxon>Parabasalia</taxon>
        <taxon>Tritrichomonadida</taxon>
        <taxon>Tritrichomonadidae</taxon>
        <taxon>Tritrichomonas</taxon>
    </lineage>
</organism>
<proteinExistence type="predicted"/>
<accession>A0A1J4JB49</accession>
<dbReference type="EMBL" id="MLAK01001303">
    <property type="protein sequence ID" value="OHS94653.1"/>
    <property type="molecule type" value="Genomic_DNA"/>
</dbReference>
<feature type="compositionally biased region" description="Basic and acidic residues" evidence="1">
    <location>
        <begin position="36"/>
        <end position="46"/>
    </location>
</feature>
<feature type="compositionally biased region" description="Basic and acidic residues" evidence="1">
    <location>
        <begin position="62"/>
        <end position="72"/>
    </location>
</feature>
<dbReference type="AlphaFoldDB" id="A0A1J4JB49"/>
<name>A0A1J4JB49_9EUKA</name>
<reference evidence="3" key="2">
    <citation type="submission" date="2016-10" db="EMBL/GenBank/DDBJ databases">
        <authorList>
            <person name="de Groot N.N."/>
        </authorList>
    </citation>
    <scope>NUCLEOTIDE SEQUENCE [LARGE SCALE GENOMIC DNA]</scope>
    <source>
        <strain evidence="3">K</strain>
    </source>
</reference>
<sequence>MNTLFNDEEEFGFSRPSSYSQNKQNKSDNKLNNNQEQKEKEKETETSRSFSSFKQSFMKGPHMIEEVRERSCDSSTGITREITKRRLGNKWVEIEEETGKDGNTKTKETWHNVSEDQTEEFKKLWEEHRGNFGFDHILKNSNDIKSIEHQDKDQAKDQDKAKAKSKDESEDKNKK</sequence>
<feature type="compositionally biased region" description="Acidic residues" evidence="1">
    <location>
        <begin position="1"/>
        <end position="11"/>
    </location>
</feature>